<sequence>MNDVHLVSYISSHSIHVINSSRRYFDLAKRKTRARNLKRISSL</sequence>
<protein>
    <submittedName>
        <fullName evidence="2">Transposase</fullName>
    </submittedName>
</protein>
<keyword evidence="1" id="KW-1185">Reference proteome</keyword>
<proteinExistence type="predicted"/>
<dbReference type="Proteomes" id="UP000036681">
    <property type="component" value="Unplaced"/>
</dbReference>
<organism evidence="1 2">
    <name type="scientific">Ascaris lumbricoides</name>
    <name type="common">Giant roundworm</name>
    <dbReference type="NCBI Taxonomy" id="6252"/>
    <lineage>
        <taxon>Eukaryota</taxon>
        <taxon>Metazoa</taxon>
        <taxon>Ecdysozoa</taxon>
        <taxon>Nematoda</taxon>
        <taxon>Chromadorea</taxon>
        <taxon>Rhabditida</taxon>
        <taxon>Spirurina</taxon>
        <taxon>Ascaridomorpha</taxon>
        <taxon>Ascaridoidea</taxon>
        <taxon>Ascarididae</taxon>
        <taxon>Ascaris</taxon>
    </lineage>
</organism>
<dbReference type="AlphaFoldDB" id="A0A0M3HHU6"/>
<reference evidence="2" key="1">
    <citation type="submission" date="2017-02" db="UniProtKB">
        <authorList>
            <consortium name="WormBaseParasite"/>
        </authorList>
    </citation>
    <scope>IDENTIFICATION</scope>
</reference>
<evidence type="ECO:0000313" key="1">
    <source>
        <dbReference type="Proteomes" id="UP000036681"/>
    </source>
</evidence>
<name>A0A0M3HHU6_ASCLU</name>
<evidence type="ECO:0000313" key="2">
    <source>
        <dbReference type="WBParaSite" id="ALUE_0000109101-mRNA-1"/>
    </source>
</evidence>
<dbReference type="WBParaSite" id="ALUE_0000109101-mRNA-1">
    <property type="protein sequence ID" value="ALUE_0000109101-mRNA-1"/>
    <property type="gene ID" value="ALUE_0000109101"/>
</dbReference>
<accession>A0A0M3HHU6</accession>